<evidence type="ECO:0000256" key="4">
    <source>
        <dbReference type="SAM" id="MobiDB-lite"/>
    </source>
</evidence>
<gene>
    <name evidence="6" type="ORF">OVA965_LOCUS15405</name>
    <name evidence="7" type="ORF">TMI583_LOCUS15411</name>
</gene>
<comment type="caution">
    <text evidence="6">The sequence shown here is derived from an EMBL/GenBank/DDBJ whole genome shotgun (WGS) entry which is preliminary data.</text>
</comment>
<dbReference type="Pfam" id="PF00127">
    <property type="entry name" value="Copper-bind"/>
    <property type="match status" value="1"/>
</dbReference>
<dbReference type="AlphaFoldDB" id="A0A8S2DNY4"/>
<dbReference type="InterPro" id="IPR000923">
    <property type="entry name" value="BlueCu_1"/>
</dbReference>
<sequence length="159" mass="17101">MKLFQMVYPYPATTTTTRSSTRAITPSTTRASTRATTPSTTTTSTRATTPSTTTTSTRAAATIQVVKVGFNGQLVFTPSIVNVTVGDTVQWIDNDATKPHTVTQGVDSSCVAQSNGFDSGRLQNPSTYNHTFNKTGIYYYFCTFHCSAGMSGRVNVGDR</sequence>
<evidence type="ECO:0000313" key="6">
    <source>
        <dbReference type="EMBL" id="CAF1018442.1"/>
    </source>
</evidence>
<evidence type="ECO:0000256" key="3">
    <source>
        <dbReference type="PIRSR" id="PIRSR602387-1"/>
    </source>
</evidence>
<dbReference type="Gene3D" id="2.60.40.420">
    <property type="entry name" value="Cupredoxins - blue copper proteins"/>
    <property type="match status" value="1"/>
</dbReference>
<evidence type="ECO:0000256" key="1">
    <source>
        <dbReference type="ARBA" id="ARBA00022723"/>
    </source>
</evidence>
<dbReference type="Proteomes" id="UP000682733">
    <property type="component" value="Unassembled WGS sequence"/>
</dbReference>
<dbReference type="PANTHER" id="PTHR36507:SF1">
    <property type="entry name" value="BLL1555 PROTEIN"/>
    <property type="match status" value="1"/>
</dbReference>
<dbReference type="Proteomes" id="UP000677228">
    <property type="component" value="Unassembled WGS sequence"/>
</dbReference>
<feature type="region of interest" description="Disordered" evidence="4">
    <location>
        <begin position="15"/>
        <end position="55"/>
    </location>
</feature>
<feature type="binding site" evidence="3">
    <location>
        <position position="145"/>
    </location>
    <ligand>
        <name>Cu cation</name>
        <dbReference type="ChEBI" id="CHEBI:23378"/>
    </ligand>
</feature>
<dbReference type="InterPro" id="IPR052721">
    <property type="entry name" value="ET_Amicyanin"/>
</dbReference>
<name>A0A8S2DNY4_9BILA</name>
<keyword evidence="1 3" id="KW-0479">Metal-binding</keyword>
<protein>
    <recommendedName>
        <fullName evidence="5">Blue (type 1) copper domain-containing protein</fullName>
    </recommendedName>
</protein>
<dbReference type="EMBL" id="CAJNOK010006920">
    <property type="protein sequence ID" value="CAF1018442.1"/>
    <property type="molecule type" value="Genomic_DNA"/>
</dbReference>
<feature type="binding site" evidence="3">
    <location>
        <position position="150"/>
    </location>
    <ligand>
        <name>Cu cation</name>
        <dbReference type="ChEBI" id="CHEBI:23378"/>
    </ligand>
</feature>
<evidence type="ECO:0000259" key="5">
    <source>
        <dbReference type="Pfam" id="PF00127"/>
    </source>
</evidence>
<keyword evidence="2 3" id="KW-0186">Copper</keyword>
<proteinExistence type="predicted"/>
<dbReference type="InterPro" id="IPR002387">
    <property type="entry name" value="Plastocyanin"/>
</dbReference>
<reference evidence="6" key="1">
    <citation type="submission" date="2021-02" db="EMBL/GenBank/DDBJ databases">
        <authorList>
            <person name="Nowell W R."/>
        </authorList>
    </citation>
    <scope>NUCLEOTIDE SEQUENCE</scope>
</reference>
<dbReference type="GO" id="GO:0009055">
    <property type="term" value="F:electron transfer activity"/>
    <property type="evidence" value="ECO:0007669"/>
    <property type="project" value="InterPro"/>
</dbReference>
<dbReference type="PANTHER" id="PTHR36507">
    <property type="entry name" value="BLL1555 PROTEIN"/>
    <property type="match status" value="1"/>
</dbReference>
<dbReference type="InterPro" id="IPR008972">
    <property type="entry name" value="Cupredoxin"/>
</dbReference>
<evidence type="ECO:0000313" key="7">
    <source>
        <dbReference type="EMBL" id="CAF3787667.1"/>
    </source>
</evidence>
<dbReference type="SUPFAM" id="SSF49503">
    <property type="entry name" value="Cupredoxins"/>
    <property type="match status" value="1"/>
</dbReference>
<evidence type="ECO:0000256" key="2">
    <source>
        <dbReference type="ARBA" id="ARBA00023008"/>
    </source>
</evidence>
<accession>A0A8S2DNY4</accession>
<feature type="domain" description="Blue (type 1) copper" evidence="5">
    <location>
        <begin position="69"/>
        <end position="156"/>
    </location>
</feature>
<feature type="binding site" evidence="3">
    <location>
        <position position="142"/>
    </location>
    <ligand>
        <name>Cu cation</name>
        <dbReference type="ChEBI" id="CHEBI:23378"/>
    </ligand>
</feature>
<dbReference type="GO" id="GO:0005507">
    <property type="term" value="F:copper ion binding"/>
    <property type="evidence" value="ECO:0007669"/>
    <property type="project" value="InterPro"/>
</dbReference>
<dbReference type="PRINTS" id="PR00157">
    <property type="entry name" value="PLASTOCYANIN"/>
</dbReference>
<dbReference type="EMBL" id="CAJOBA010006930">
    <property type="protein sequence ID" value="CAF3787667.1"/>
    <property type="molecule type" value="Genomic_DNA"/>
</dbReference>
<feature type="binding site" evidence="3">
    <location>
        <position position="100"/>
    </location>
    <ligand>
        <name>Cu cation</name>
        <dbReference type="ChEBI" id="CHEBI:23378"/>
    </ligand>
</feature>
<organism evidence="6 8">
    <name type="scientific">Didymodactylos carnosus</name>
    <dbReference type="NCBI Taxonomy" id="1234261"/>
    <lineage>
        <taxon>Eukaryota</taxon>
        <taxon>Metazoa</taxon>
        <taxon>Spiralia</taxon>
        <taxon>Gnathifera</taxon>
        <taxon>Rotifera</taxon>
        <taxon>Eurotatoria</taxon>
        <taxon>Bdelloidea</taxon>
        <taxon>Philodinida</taxon>
        <taxon>Philodinidae</taxon>
        <taxon>Didymodactylos</taxon>
    </lineage>
</organism>
<comment type="cofactor">
    <cofactor evidence="3">
        <name>Cu(2+)</name>
        <dbReference type="ChEBI" id="CHEBI:29036"/>
    </cofactor>
    <text evidence="3">The crystal structure with reduced Cu(1+) has also been determined.</text>
</comment>
<evidence type="ECO:0000313" key="8">
    <source>
        <dbReference type="Proteomes" id="UP000677228"/>
    </source>
</evidence>